<protein>
    <submittedName>
        <fullName evidence="3">Uncharacterized protein</fullName>
    </submittedName>
</protein>
<dbReference type="InParanoid" id="A0A3N4KZ29"/>
<keyword evidence="2" id="KW-1133">Transmembrane helix</keyword>
<dbReference type="EMBL" id="ML119117">
    <property type="protein sequence ID" value="RPB14669.1"/>
    <property type="molecule type" value="Genomic_DNA"/>
</dbReference>
<evidence type="ECO:0000256" key="2">
    <source>
        <dbReference type="SAM" id="Phobius"/>
    </source>
</evidence>
<reference evidence="3 4" key="1">
    <citation type="journal article" date="2018" name="Nat. Ecol. Evol.">
        <title>Pezizomycetes genomes reveal the molecular basis of ectomycorrhizal truffle lifestyle.</title>
        <authorList>
            <person name="Murat C."/>
            <person name="Payen T."/>
            <person name="Noel B."/>
            <person name="Kuo A."/>
            <person name="Morin E."/>
            <person name="Chen J."/>
            <person name="Kohler A."/>
            <person name="Krizsan K."/>
            <person name="Balestrini R."/>
            <person name="Da Silva C."/>
            <person name="Montanini B."/>
            <person name="Hainaut M."/>
            <person name="Levati E."/>
            <person name="Barry K.W."/>
            <person name="Belfiori B."/>
            <person name="Cichocki N."/>
            <person name="Clum A."/>
            <person name="Dockter R.B."/>
            <person name="Fauchery L."/>
            <person name="Guy J."/>
            <person name="Iotti M."/>
            <person name="Le Tacon F."/>
            <person name="Lindquist E.A."/>
            <person name="Lipzen A."/>
            <person name="Malagnac F."/>
            <person name="Mello A."/>
            <person name="Molinier V."/>
            <person name="Miyauchi S."/>
            <person name="Poulain J."/>
            <person name="Riccioni C."/>
            <person name="Rubini A."/>
            <person name="Sitrit Y."/>
            <person name="Splivallo R."/>
            <person name="Traeger S."/>
            <person name="Wang M."/>
            <person name="Zifcakova L."/>
            <person name="Wipf D."/>
            <person name="Zambonelli A."/>
            <person name="Paolocci F."/>
            <person name="Nowrousian M."/>
            <person name="Ottonello S."/>
            <person name="Baldrian P."/>
            <person name="Spatafora J.W."/>
            <person name="Henrissat B."/>
            <person name="Nagy L.G."/>
            <person name="Aury J.M."/>
            <person name="Wincker P."/>
            <person name="Grigoriev I.V."/>
            <person name="Bonfante P."/>
            <person name="Martin F.M."/>
        </authorList>
    </citation>
    <scope>NUCLEOTIDE SEQUENCE [LARGE SCALE GENOMIC DNA]</scope>
    <source>
        <strain evidence="3 4">CCBAS932</strain>
    </source>
</reference>
<sequence length="293" mass="32453">MAIPNIHLYVLLLIFTNSLSLAVLHIFYTDLAGIVLGFRCQKALLNTLWLIVSVLIVIYSCGGLGVSAWRLRYAYKLVGVEKYQFPPQRSNTTFRSITPTCPSICPTHRSLSLNSAWNSSDTCVNRLGPTTPGFYPSVSPVGSQRKHRPTCNIQTTSRGPIPLISPNSEGRYSMNSTDSNPQNTAYEPTAVQIPESCHFPSSNRLSTGVYGASTVPFYMSASDVCPLPEPRRPEQAWSKSSHEWLQGSADNSRQSEEDDSPGRFDQDTINSEPEFRETCIYDADGKKITLYGV</sequence>
<dbReference type="OrthoDB" id="10473421at2759"/>
<organism evidence="3 4">
    <name type="scientific">Morchella conica CCBAS932</name>
    <dbReference type="NCBI Taxonomy" id="1392247"/>
    <lineage>
        <taxon>Eukaryota</taxon>
        <taxon>Fungi</taxon>
        <taxon>Dikarya</taxon>
        <taxon>Ascomycota</taxon>
        <taxon>Pezizomycotina</taxon>
        <taxon>Pezizomycetes</taxon>
        <taxon>Pezizales</taxon>
        <taxon>Morchellaceae</taxon>
        <taxon>Morchella</taxon>
    </lineage>
</organism>
<feature type="region of interest" description="Disordered" evidence="1">
    <location>
        <begin position="228"/>
        <end position="276"/>
    </location>
</feature>
<feature type="region of interest" description="Disordered" evidence="1">
    <location>
        <begin position="135"/>
        <end position="185"/>
    </location>
</feature>
<feature type="transmembrane region" description="Helical" evidence="2">
    <location>
        <begin position="48"/>
        <end position="69"/>
    </location>
</feature>
<keyword evidence="2" id="KW-0812">Transmembrane</keyword>
<evidence type="ECO:0000313" key="3">
    <source>
        <dbReference type="EMBL" id="RPB14669.1"/>
    </source>
</evidence>
<keyword evidence="4" id="KW-1185">Reference proteome</keyword>
<keyword evidence="2" id="KW-0472">Membrane</keyword>
<feature type="compositionally biased region" description="Polar residues" evidence="1">
    <location>
        <begin position="165"/>
        <end position="185"/>
    </location>
</feature>
<dbReference type="Proteomes" id="UP000277580">
    <property type="component" value="Unassembled WGS sequence"/>
</dbReference>
<name>A0A3N4KZ29_9PEZI</name>
<proteinExistence type="predicted"/>
<evidence type="ECO:0000313" key="4">
    <source>
        <dbReference type="Proteomes" id="UP000277580"/>
    </source>
</evidence>
<accession>A0A3N4KZ29</accession>
<dbReference type="AlphaFoldDB" id="A0A3N4KZ29"/>
<gene>
    <name evidence="3" type="ORF">P167DRAFT_59960</name>
</gene>
<feature type="transmembrane region" description="Helical" evidence="2">
    <location>
        <begin position="7"/>
        <end position="28"/>
    </location>
</feature>
<evidence type="ECO:0000256" key="1">
    <source>
        <dbReference type="SAM" id="MobiDB-lite"/>
    </source>
</evidence>